<reference evidence="1 2" key="1">
    <citation type="submission" date="2014-04" db="EMBL/GenBank/DDBJ databases">
        <authorList>
            <consortium name="International Citrus Genome Consortium"/>
            <person name="Gmitter F."/>
            <person name="Chen C."/>
            <person name="Farmerie W."/>
            <person name="Harkins T."/>
            <person name="Desany B."/>
            <person name="Mohiuddin M."/>
            <person name="Kodira C."/>
            <person name="Borodovsky M."/>
            <person name="Lomsadze A."/>
            <person name="Burns P."/>
            <person name="Jenkins J."/>
            <person name="Prochnik S."/>
            <person name="Shu S."/>
            <person name="Chapman J."/>
            <person name="Pitluck S."/>
            <person name="Schmutz J."/>
            <person name="Rokhsar D."/>
        </authorList>
    </citation>
    <scope>NUCLEOTIDE SEQUENCE</scope>
</reference>
<evidence type="ECO:0000313" key="2">
    <source>
        <dbReference type="Proteomes" id="UP000027120"/>
    </source>
</evidence>
<accession>A0A067FPE3</accession>
<feature type="non-terminal residue" evidence="1">
    <location>
        <position position="1"/>
    </location>
</feature>
<sequence>VTVSRELRADCAQKYEGSIGTQHHVN</sequence>
<keyword evidence="2" id="KW-1185">Reference proteome</keyword>
<protein>
    <submittedName>
        <fullName evidence="1">Uncharacterized protein</fullName>
    </submittedName>
</protein>
<dbReference type="Proteomes" id="UP000027120">
    <property type="component" value="Unassembled WGS sequence"/>
</dbReference>
<proteinExistence type="predicted"/>
<dbReference type="AlphaFoldDB" id="A0A067FPE3"/>
<name>A0A067FPE3_CITSI</name>
<gene>
    <name evidence="1" type="ORF">CISIN_1g0452641mg</name>
</gene>
<organism evidence="1 2">
    <name type="scientific">Citrus sinensis</name>
    <name type="common">Sweet orange</name>
    <name type="synonym">Citrus aurantium var. sinensis</name>
    <dbReference type="NCBI Taxonomy" id="2711"/>
    <lineage>
        <taxon>Eukaryota</taxon>
        <taxon>Viridiplantae</taxon>
        <taxon>Streptophyta</taxon>
        <taxon>Embryophyta</taxon>
        <taxon>Tracheophyta</taxon>
        <taxon>Spermatophyta</taxon>
        <taxon>Magnoliopsida</taxon>
        <taxon>eudicotyledons</taxon>
        <taxon>Gunneridae</taxon>
        <taxon>Pentapetalae</taxon>
        <taxon>rosids</taxon>
        <taxon>malvids</taxon>
        <taxon>Sapindales</taxon>
        <taxon>Rutaceae</taxon>
        <taxon>Aurantioideae</taxon>
        <taxon>Citrus</taxon>
    </lineage>
</organism>
<dbReference type="EMBL" id="KK784904">
    <property type="protein sequence ID" value="KDO65061.1"/>
    <property type="molecule type" value="Genomic_DNA"/>
</dbReference>
<evidence type="ECO:0000313" key="1">
    <source>
        <dbReference type="EMBL" id="KDO65061.1"/>
    </source>
</evidence>